<gene>
    <name evidence="1" type="ORF">CLOSYM_01158</name>
</gene>
<evidence type="ECO:0000313" key="2">
    <source>
        <dbReference type="Proteomes" id="UP000016491"/>
    </source>
</evidence>
<accession>A0ABC9U1F2</accession>
<organism evidence="1 2">
    <name type="scientific">[Clostridium] symbiosum ATCC 14940</name>
    <dbReference type="NCBI Taxonomy" id="411472"/>
    <lineage>
        <taxon>Bacteria</taxon>
        <taxon>Bacillati</taxon>
        <taxon>Bacillota</taxon>
        <taxon>Clostridia</taxon>
        <taxon>Lachnospirales</taxon>
        <taxon>Lachnospiraceae</taxon>
        <taxon>Otoolea</taxon>
    </lineage>
</organism>
<proteinExistence type="predicted"/>
<sequence length="51" mass="6052">MYLLKKQKLCMEEMMEFCIKLHHSDYRQTILLISGRPDSALQKFGKSGKYL</sequence>
<dbReference type="Proteomes" id="UP000016491">
    <property type="component" value="Unassembled WGS sequence"/>
</dbReference>
<comment type="caution">
    <text evidence="1">The sequence shown here is derived from an EMBL/GenBank/DDBJ whole genome shotgun (WGS) entry which is preliminary data.</text>
</comment>
<reference evidence="1 2" key="1">
    <citation type="submission" date="2013-07" db="EMBL/GenBank/DDBJ databases">
        <authorList>
            <person name="Weinstock G."/>
            <person name="Sodergren E."/>
            <person name="Wylie T."/>
            <person name="Fulton L."/>
            <person name="Fulton R."/>
            <person name="Fronick C."/>
            <person name="O'Laughlin M."/>
            <person name="Godfrey J."/>
            <person name="Miner T."/>
            <person name="Herter B."/>
            <person name="Appelbaum E."/>
            <person name="Cordes M."/>
            <person name="Lek S."/>
            <person name="Wollam A."/>
            <person name="Pepin K.H."/>
            <person name="Palsikar V.B."/>
            <person name="Mitreva M."/>
            <person name="Wilson R.K."/>
        </authorList>
    </citation>
    <scope>NUCLEOTIDE SEQUENCE [LARGE SCALE GENOMIC DNA]</scope>
    <source>
        <strain evidence="1 2">ATCC 14940</strain>
    </source>
</reference>
<evidence type="ECO:0000313" key="1">
    <source>
        <dbReference type="EMBL" id="ERI79025.1"/>
    </source>
</evidence>
<protein>
    <submittedName>
        <fullName evidence="1">Uncharacterized protein</fullName>
    </submittedName>
</protein>
<name>A0ABC9U1F2_CLOSY</name>
<dbReference type="EMBL" id="AWSU01000096">
    <property type="protein sequence ID" value="ERI79025.1"/>
    <property type="molecule type" value="Genomic_DNA"/>
</dbReference>
<dbReference type="AlphaFoldDB" id="A0ABC9U1F2"/>